<keyword evidence="7" id="KW-1185">Reference proteome</keyword>
<protein>
    <submittedName>
        <fullName evidence="6">Transcriptional regulator, TetR family</fullName>
    </submittedName>
</protein>
<dbReference type="Proteomes" id="UP000199150">
    <property type="component" value="Unassembled WGS sequence"/>
</dbReference>
<dbReference type="OrthoDB" id="9787680at2"/>
<dbReference type="SUPFAM" id="SSF46689">
    <property type="entry name" value="Homeodomain-like"/>
    <property type="match status" value="1"/>
</dbReference>
<dbReference type="InterPro" id="IPR001647">
    <property type="entry name" value="HTH_TetR"/>
</dbReference>
<dbReference type="Pfam" id="PF00440">
    <property type="entry name" value="TetR_N"/>
    <property type="match status" value="1"/>
</dbReference>
<evidence type="ECO:0000256" key="1">
    <source>
        <dbReference type="ARBA" id="ARBA00023015"/>
    </source>
</evidence>
<dbReference type="SUPFAM" id="SSF48498">
    <property type="entry name" value="Tetracyclin repressor-like, C-terminal domain"/>
    <property type="match status" value="1"/>
</dbReference>
<evidence type="ECO:0000256" key="3">
    <source>
        <dbReference type="ARBA" id="ARBA00023163"/>
    </source>
</evidence>
<dbReference type="Gene3D" id="1.10.357.10">
    <property type="entry name" value="Tetracycline Repressor, domain 2"/>
    <property type="match status" value="1"/>
</dbReference>
<organism evidence="6 7">
    <name type="scientific">Asticcacaulis taihuensis</name>
    <dbReference type="NCBI Taxonomy" id="260084"/>
    <lineage>
        <taxon>Bacteria</taxon>
        <taxon>Pseudomonadati</taxon>
        <taxon>Pseudomonadota</taxon>
        <taxon>Alphaproteobacteria</taxon>
        <taxon>Caulobacterales</taxon>
        <taxon>Caulobacteraceae</taxon>
        <taxon>Asticcacaulis</taxon>
    </lineage>
</organism>
<dbReference type="Pfam" id="PF13305">
    <property type="entry name" value="TetR_C_33"/>
    <property type="match status" value="1"/>
</dbReference>
<keyword evidence="3" id="KW-0804">Transcription</keyword>
<accession>A0A1G4RBF6</accession>
<dbReference type="PANTHER" id="PTHR30055">
    <property type="entry name" value="HTH-TYPE TRANSCRIPTIONAL REGULATOR RUTR"/>
    <property type="match status" value="1"/>
</dbReference>
<keyword evidence="1" id="KW-0805">Transcription regulation</keyword>
<name>A0A1G4RBF6_9CAUL</name>
<evidence type="ECO:0000256" key="4">
    <source>
        <dbReference type="PROSITE-ProRule" id="PRU00335"/>
    </source>
</evidence>
<proteinExistence type="predicted"/>
<dbReference type="GO" id="GO:0003700">
    <property type="term" value="F:DNA-binding transcription factor activity"/>
    <property type="evidence" value="ECO:0007669"/>
    <property type="project" value="TreeGrafter"/>
</dbReference>
<dbReference type="AlphaFoldDB" id="A0A1G4RBF6"/>
<dbReference type="RefSeq" id="WP_090646560.1">
    <property type="nucleotide sequence ID" value="NZ_CBCRYE010000004.1"/>
</dbReference>
<dbReference type="InterPro" id="IPR050109">
    <property type="entry name" value="HTH-type_TetR-like_transc_reg"/>
</dbReference>
<dbReference type="GO" id="GO:0000976">
    <property type="term" value="F:transcription cis-regulatory region binding"/>
    <property type="evidence" value="ECO:0007669"/>
    <property type="project" value="TreeGrafter"/>
</dbReference>
<dbReference type="PRINTS" id="PR00455">
    <property type="entry name" value="HTHTETR"/>
</dbReference>
<reference evidence="7" key="1">
    <citation type="submission" date="2016-10" db="EMBL/GenBank/DDBJ databases">
        <authorList>
            <person name="Varghese N."/>
            <person name="Submissions S."/>
        </authorList>
    </citation>
    <scope>NUCLEOTIDE SEQUENCE [LARGE SCALE GENOMIC DNA]</scope>
    <source>
        <strain evidence="7">CGMCC 1.3431</strain>
    </source>
</reference>
<dbReference type="InterPro" id="IPR036271">
    <property type="entry name" value="Tet_transcr_reg_TetR-rel_C_sf"/>
</dbReference>
<dbReference type="STRING" id="260084.SAMN02927928_1756"/>
<keyword evidence="2 4" id="KW-0238">DNA-binding</keyword>
<dbReference type="PANTHER" id="PTHR30055:SF234">
    <property type="entry name" value="HTH-TYPE TRANSCRIPTIONAL REGULATOR BETI"/>
    <property type="match status" value="1"/>
</dbReference>
<evidence type="ECO:0000313" key="6">
    <source>
        <dbReference type="EMBL" id="SCW54184.1"/>
    </source>
</evidence>
<evidence type="ECO:0000313" key="7">
    <source>
        <dbReference type="Proteomes" id="UP000199150"/>
    </source>
</evidence>
<dbReference type="InterPro" id="IPR009057">
    <property type="entry name" value="Homeodomain-like_sf"/>
</dbReference>
<feature type="domain" description="HTH tetR-type" evidence="5">
    <location>
        <begin position="1"/>
        <end position="61"/>
    </location>
</feature>
<dbReference type="EMBL" id="FMTS01000002">
    <property type="protein sequence ID" value="SCW54184.1"/>
    <property type="molecule type" value="Genomic_DNA"/>
</dbReference>
<dbReference type="InterPro" id="IPR025996">
    <property type="entry name" value="MT1864/Rv1816-like_C"/>
</dbReference>
<sequence>MTTRDRILTIAIAELEAKGLESLSLRAVGQKAGITPMAVYRHFADKAALLQALGEYALGRWQSRIQAMADLPLLAGFEAMATAFVDYALDEPALFDAAFVLKTRAERIYPEDFEAGRSPVIGGFAQRIAEGQAAGLVRTGPPLELAMAVWGVLQGLVGLHRSGRFNLSRPEFTALCLRSAERIYLKGDGQ</sequence>
<evidence type="ECO:0000256" key="2">
    <source>
        <dbReference type="ARBA" id="ARBA00023125"/>
    </source>
</evidence>
<feature type="DNA-binding region" description="H-T-H motif" evidence="4">
    <location>
        <begin position="24"/>
        <end position="43"/>
    </location>
</feature>
<dbReference type="PROSITE" id="PS50977">
    <property type="entry name" value="HTH_TETR_2"/>
    <property type="match status" value="1"/>
</dbReference>
<gene>
    <name evidence="6" type="ORF">SAMN02927928_1756</name>
</gene>
<evidence type="ECO:0000259" key="5">
    <source>
        <dbReference type="PROSITE" id="PS50977"/>
    </source>
</evidence>